<keyword evidence="4" id="KW-1185">Reference proteome</keyword>
<dbReference type="NCBIfam" id="TIGR00996">
    <property type="entry name" value="Mtu_fam_mce"/>
    <property type="match status" value="1"/>
</dbReference>
<protein>
    <submittedName>
        <fullName evidence="3">MCE family protein</fullName>
    </submittedName>
</protein>
<dbReference type="InterPro" id="IPR003399">
    <property type="entry name" value="Mce/MlaD"/>
</dbReference>
<dbReference type="Proteomes" id="UP001500301">
    <property type="component" value="Unassembled WGS sequence"/>
</dbReference>
<reference evidence="4" key="1">
    <citation type="journal article" date="2019" name="Int. J. Syst. Evol. Microbiol.">
        <title>The Global Catalogue of Microorganisms (GCM) 10K type strain sequencing project: providing services to taxonomists for standard genome sequencing and annotation.</title>
        <authorList>
            <consortium name="The Broad Institute Genomics Platform"/>
            <consortium name="The Broad Institute Genome Sequencing Center for Infectious Disease"/>
            <person name="Wu L."/>
            <person name="Ma J."/>
        </authorList>
    </citation>
    <scope>NUCLEOTIDE SEQUENCE [LARGE SCALE GENOMIC DNA]</scope>
    <source>
        <strain evidence="4">JCM 17460</strain>
    </source>
</reference>
<dbReference type="PANTHER" id="PTHR33371:SF18">
    <property type="entry name" value="MCE-FAMILY PROTEIN MCE3C"/>
    <property type="match status" value="1"/>
</dbReference>
<evidence type="ECO:0000313" key="3">
    <source>
        <dbReference type="EMBL" id="GAA3520355.1"/>
    </source>
</evidence>
<sequence>MSKAKDVRLGLLGTLVVAALVVAALRLDSLPLVGDNDLVRADFGEVGGLTPGDDVIISGATVGKVKEVELDGAKVRVGFTLADRTADLGDRTEAKIVTVTLLGHAALELVPGGEGEFDRDRTIPVERTSSPYDVTSALGDLATEVDEIDVDQLSASLTSISRTFENTPQDVRRALAGIDQVAANLGDNAQVLQQLLDRSARVSGVLADRNEQVTTLLTAGQSLFTQVQDREAVLVSLLTEVRQLARTVRAVMRENDADLGPALKELTALTQQLNRNRKNILGAIDGLRGYAYPFAEAVSSGPFFDAYIQNLTAPTTLLPIVSGLVQ</sequence>
<feature type="domain" description="Mce/MlaD" evidence="1">
    <location>
        <begin position="39"/>
        <end position="112"/>
    </location>
</feature>
<dbReference type="InterPro" id="IPR024516">
    <property type="entry name" value="Mce_C"/>
</dbReference>
<dbReference type="Pfam" id="PF02470">
    <property type="entry name" value="MlaD"/>
    <property type="match status" value="1"/>
</dbReference>
<dbReference type="RefSeq" id="WP_218232355.1">
    <property type="nucleotide sequence ID" value="NZ_BAABBB010000004.1"/>
</dbReference>
<feature type="domain" description="Mammalian cell entry C-terminal" evidence="2">
    <location>
        <begin position="121"/>
        <end position="289"/>
    </location>
</feature>
<dbReference type="InterPro" id="IPR005693">
    <property type="entry name" value="Mce"/>
</dbReference>
<accession>A0ABP6UTU3</accession>
<evidence type="ECO:0000313" key="4">
    <source>
        <dbReference type="Proteomes" id="UP001500301"/>
    </source>
</evidence>
<dbReference type="Pfam" id="PF11887">
    <property type="entry name" value="Mce4_CUP1"/>
    <property type="match status" value="1"/>
</dbReference>
<organism evidence="3 4">
    <name type="scientific">Nocardioides daeguensis</name>
    <dbReference type="NCBI Taxonomy" id="908359"/>
    <lineage>
        <taxon>Bacteria</taxon>
        <taxon>Bacillati</taxon>
        <taxon>Actinomycetota</taxon>
        <taxon>Actinomycetes</taxon>
        <taxon>Propionibacteriales</taxon>
        <taxon>Nocardioidaceae</taxon>
        <taxon>Nocardioides</taxon>
    </lineage>
</organism>
<evidence type="ECO:0000259" key="1">
    <source>
        <dbReference type="Pfam" id="PF02470"/>
    </source>
</evidence>
<dbReference type="InterPro" id="IPR052336">
    <property type="entry name" value="MlaD_Phospholipid_Transporter"/>
</dbReference>
<proteinExistence type="predicted"/>
<comment type="caution">
    <text evidence="3">The sequence shown here is derived from an EMBL/GenBank/DDBJ whole genome shotgun (WGS) entry which is preliminary data.</text>
</comment>
<dbReference type="EMBL" id="BAABBB010000004">
    <property type="protein sequence ID" value="GAA3520355.1"/>
    <property type="molecule type" value="Genomic_DNA"/>
</dbReference>
<dbReference type="PANTHER" id="PTHR33371">
    <property type="entry name" value="INTERMEMBRANE PHOSPHOLIPID TRANSPORT SYSTEM BINDING PROTEIN MLAD-RELATED"/>
    <property type="match status" value="1"/>
</dbReference>
<evidence type="ECO:0000259" key="2">
    <source>
        <dbReference type="Pfam" id="PF11887"/>
    </source>
</evidence>
<name>A0ABP6UTU3_9ACTN</name>
<gene>
    <name evidence="3" type="ORF">GCM10022263_05300</name>
</gene>